<sequence>MLYIKFIKAFYINNTEQERFLGVNKHNSFTATPTSTPVDFELKHFKSSDCTHSLGVANTKNVMDIRGSAHNGDLILYRYHGNSNQRFNIFYTPNNKYMLHQRGRCIYYDMQKEKFYLTNCINTYGSLFKFYFAVRTRESQHSCLPNVTVHSFLNKYIKILRKNKKEESTSSSSKKNTNYESSSSSSCEDSIKRRRKYKKRQNKDFYGSRNLITHNFKQNNCGHQAISSDCDGYDRLSTCSSETETEAFLNRPLSMYLR</sequence>
<gene>
    <name evidence="2" type="ORF">EHP00_184</name>
</gene>
<feature type="region of interest" description="Disordered" evidence="1">
    <location>
        <begin position="164"/>
        <end position="201"/>
    </location>
</feature>
<evidence type="ECO:0000313" key="3">
    <source>
        <dbReference type="Proteomes" id="UP000192758"/>
    </source>
</evidence>
<feature type="compositionally biased region" description="Basic residues" evidence="1">
    <location>
        <begin position="192"/>
        <end position="201"/>
    </location>
</feature>
<comment type="caution">
    <text evidence="2">The sequence shown here is derived from an EMBL/GenBank/DDBJ whole genome shotgun (WGS) entry which is preliminary data.</text>
</comment>
<evidence type="ECO:0000313" key="2">
    <source>
        <dbReference type="EMBL" id="OQS54829.1"/>
    </source>
</evidence>
<feature type="compositionally biased region" description="Low complexity" evidence="1">
    <location>
        <begin position="169"/>
        <end position="186"/>
    </location>
</feature>
<organism evidence="2 3">
    <name type="scientific">Ecytonucleospora hepatopenaei</name>
    <dbReference type="NCBI Taxonomy" id="646526"/>
    <lineage>
        <taxon>Eukaryota</taxon>
        <taxon>Fungi</taxon>
        <taxon>Fungi incertae sedis</taxon>
        <taxon>Microsporidia</taxon>
        <taxon>Enterocytozoonidae</taxon>
        <taxon>Ecytonucleospora</taxon>
    </lineage>
</organism>
<name>A0A1W0E6M6_9MICR</name>
<dbReference type="AlphaFoldDB" id="A0A1W0E6M6"/>
<dbReference type="EMBL" id="MNPJ01000016">
    <property type="protein sequence ID" value="OQS54829.1"/>
    <property type="molecule type" value="Genomic_DNA"/>
</dbReference>
<dbReference type="Proteomes" id="UP000192758">
    <property type="component" value="Unassembled WGS sequence"/>
</dbReference>
<dbReference type="CDD" id="cd00161">
    <property type="entry name" value="beta-trefoil_Ricin-like"/>
    <property type="match status" value="1"/>
</dbReference>
<evidence type="ECO:0000256" key="1">
    <source>
        <dbReference type="SAM" id="MobiDB-lite"/>
    </source>
</evidence>
<accession>A0A1W0E6M6</accession>
<dbReference type="SMR" id="A0A1W0E6M6"/>
<proteinExistence type="predicted"/>
<dbReference type="VEuPathDB" id="MicrosporidiaDB:EHP00_184"/>
<dbReference type="Gene3D" id="2.80.10.50">
    <property type="match status" value="1"/>
</dbReference>
<keyword evidence="3" id="KW-1185">Reference proteome</keyword>
<dbReference type="InterPro" id="IPR035992">
    <property type="entry name" value="Ricin_B-like_lectins"/>
</dbReference>
<protein>
    <submittedName>
        <fullName evidence="2">Uncharacterized protein</fullName>
    </submittedName>
</protein>
<reference evidence="2 3" key="1">
    <citation type="journal article" date="2017" name="Environ. Microbiol.">
        <title>Decay of the glycolytic pathway and adaptation to intranuclear parasitism within Enterocytozoonidae microsporidia.</title>
        <authorList>
            <person name="Wiredu Boakye D."/>
            <person name="Jaroenlak P."/>
            <person name="Prachumwat A."/>
            <person name="Williams T.A."/>
            <person name="Bateman K.S."/>
            <person name="Itsathitphaisarn O."/>
            <person name="Sritunyalucksana K."/>
            <person name="Paszkiewicz K.H."/>
            <person name="Moore K.A."/>
            <person name="Stentiford G.D."/>
            <person name="Williams B.A."/>
        </authorList>
    </citation>
    <scope>NUCLEOTIDE SEQUENCE [LARGE SCALE GENOMIC DNA]</scope>
    <source>
        <strain evidence="2 3">TH1</strain>
    </source>
</reference>
<dbReference type="SUPFAM" id="SSF50370">
    <property type="entry name" value="Ricin B-like lectins"/>
    <property type="match status" value="1"/>
</dbReference>